<organism evidence="1 2">
    <name type="scientific">Giardia intestinalis (strain ATCC 50803 / WB clone C6)</name>
    <name type="common">Giardia lamblia</name>
    <dbReference type="NCBI Taxonomy" id="184922"/>
    <lineage>
        <taxon>Eukaryota</taxon>
        <taxon>Metamonada</taxon>
        <taxon>Diplomonadida</taxon>
        <taxon>Hexamitidae</taxon>
        <taxon>Giardiinae</taxon>
        <taxon>Giardia</taxon>
    </lineage>
</organism>
<accession>A8B7M5</accession>
<dbReference type="EMBL" id="AACB03000001">
    <property type="protein sequence ID" value="KAE8305428.1"/>
    <property type="molecule type" value="Genomic_DNA"/>
</dbReference>
<comment type="caution">
    <text evidence="1">The sequence shown here is derived from an EMBL/GenBank/DDBJ whole genome shotgun (WGS) entry which is preliminary data.</text>
</comment>
<evidence type="ECO:0000313" key="1">
    <source>
        <dbReference type="EMBL" id="KAE8305428.1"/>
    </source>
</evidence>
<dbReference type="RefSeq" id="XP_001708840.1">
    <property type="nucleotide sequence ID" value="XM_001708788.1"/>
</dbReference>
<proteinExistence type="predicted"/>
<gene>
    <name evidence="1" type="ORF">GL50803_0011677</name>
</gene>
<dbReference type="VEuPathDB" id="GiardiaDB:GL50803_11677"/>
<dbReference type="GeneID" id="5701754"/>
<dbReference type="Proteomes" id="UP000001548">
    <property type="component" value="Unassembled WGS sequence"/>
</dbReference>
<dbReference type="HOGENOM" id="CLU_1211756_0_0_1"/>
<reference evidence="1 2" key="1">
    <citation type="journal article" date="2007" name="Science">
        <title>Genomic minimalism in the early diverging intestinal parasite Giardia lamblia.</title>
        <authorList>
            <person name="Morrison H.G."/>
            <person name="McArthur A.G."/>
            <person name="Gillin F.D."/>
            <person name="Aley S.B."/>
            <person name="Adam R.D."/>
            <person name="Olsen G.J."/>
            <person name="Best A.A."/>
            <person name="Cande W.Z."/>
            <person name="Chen F."/>
            <person name="Cipriano M.J."/>
            <person name="Davids B.J."/>
            <person name="Dawson S.C."/>
            <person name="Elmendorf H.G."/>
            <person name="Hehl A.B."/>
            <person name="Holder M.E."/>
            <person name="Huse S.M."/>
            <person name="Kim U.U."/>
            <person name="Lasek-Nesselquist E."/>
            <person name="Manning G."/>
            <person name="Nigam A."/>
            <person name="Nixon J.E."/>
            <person name="Palm D."/>
            <person name="Passamaneck N.E."/>
            <person name="Prabhu A."/>
            <person name="Reich C.I."/>
            <person name="Reiner D.S."/>
            <person name="Samuelson J."/>
            <person name="Svard S.G."/>
            <person name="Sogin M.L."/>
        </authorList>
    </citation>
    <scope>NUCLEOTIDE SEQUENCE [LARGE SCALE GENOMIC DNA]</scope>
    <source>
        <strain evidence="1 2">WB C6</strain>
    </source>
</reference>
<dbReference type="OMA" id="CERYNSK"/>
<name>A8B7M5_GIAIC</name>
<keyword evidence="2" id="KW-1185">Reference proteome</keyword>
<evidence type="ECO:0000313" key="2">
    <source>
        <dbReference type="Proteomes" id="UP000001548"/>
    </source>
</evidence>
<dbReference type="KEGG" id="gla:GL50803_0011677"/>
<dbReference type="AlphaFoldDB" id="A8B7M5"/>
<sequence length="229" mass="25205">MRSYLGLRVLAGDSLSSTEDILQAVTASVGCESDDIDLFVLEEVSGANSDDLVLNDELYCVVPIDSEFYTVEGVAQRLAQAHSAAQESDPVSSFVVSHISPSIEDMPSLTSQLESSAQVDEMRNAMTLLSLCERYNSKAENMKVMADIVISQLINMQLHVEAGVLSVRAAFKAADVSMCLNKLDTEAPFSAAKRVENQSRLARLIDSERGEYRDLMSRLEVYRKRLLSI</sequence>
<protein>
    <submittedName>
        <fullName evidence="1">Uncharacterized protein</fullName>
    </submittedName>
</protein>
<dbReference type="PROSITE" id="PS51257">
    <property type="entry name" value="PROKAR_LIPOPROTEIN"/>
    <property type="match status" value="1"/>
</dbReference>